<protein>
    <recommendedName>
        <fullName evidence="1">RdRp catalytic domain-containing protein</fullName>
    </recommendedName>
</protein>
<keyword evidence="3" id="KW-1185">Reference proteome</keyword>
<feature type="domain" description="RdRp catalytic" evidence="1">
    <location>
        <begin position="174"/>
        <end position="536"/>
    </location>
</feature>
<name>A0AAV1L467_9NEOP</name>
<sequence>MEESMKKPPPLPSHCDSPLTLNNARKALLKPAPGQHVNPRNPCRREYLEMKRLANLRSPETFELSRFQYYLLNQFNPSSHGPELTEYRQCHNVAYELFNLQVQTTLTNYGVDSIQIPQDLLLSDKRLQTLFLRKAFLAEAVVMSTSTSVSEGTWWKRSGDLIYYQQRGLIMICGRNLFIIQTEQLSALTSRGHLTILSDLAAQRFSLWMQSIPSIFTDNSDCPTPHELAEFLKIGDAMLAQGGNEAYDLVYTLESSCVSRLAGNYGGGSWESSRFRKKIDAEQKLSAYKLGLTRLLAKREQLLTSVLNRNVQALAQLYGLYRIWGHPTLEPLRGVIALKSKGLTPRRSLSDQVENVTNHFKEEFIIRYINHHHEWPTLDVSELSKFNVIRVHYEKKLQYPKKVPGYKKSHLSLVTFGKIFPVNPKFDLIEFIDDKAISLGIVELLQEITHNRSIGSSITRSLLLAFLKSDISDPEMFLRKVDLEGFPPVEICVGVHEKEREGKLKARLFGLLTLIKRSYVVLTEKLIADHLFPYFPR</sequence>
<dbReference type="EMBL" id="CAVLGL010000082">
    <property type="protein sequence ID" value="CAK1588827.1"/>
    <property type="molecule type" value="Genomic_DNA"/>
</dbReference>
<dbReference type="Pfam" id="PF00946">
    <property type="entry name" value="Mononeg_RNA_pol"/>
    <property type="match status" value="1"/>
</dbReference>
<evidence type="ECO:0000313" key="3">
    <source>
        <dbReference type="Proteomes" id="UP001314205"/>
    </source>
</evidence>
<reference evidence="2 3" key="1">
    <citation type="submission" date="2023-11" db="EMBL/GenBank/DDBJ databases">
        <authorList>
            <person name="Hedman E."/>
            <person name="Englund M."/>
            <person name="Stromberg M."/>
            <person name="Nyberg Akerstrom W."/>
            <person name="Nylinder S."/>
            <person name="Jareborg N."/>
            <person name="Kallberg Y."/>
            <person name="Kronander E."/>
        </authorList>
    </citation>
    <scope>NUCLEOTIDE SEQUENCE [LARGE SCALE GENOMIC DNA]</scope>
</reference>
<dbReference type="GO" id="GO:0003968">
    <property type="term" value="F:RNA-directed RNA polymerase activity"/>
    <property type="evidence" value="ECO:0007669"/>
    <property type="project" value="InterPro"/>
</dbReference>
<dbReference type="GO" id="GO:0004482">
    <property type="term" value="F:mRNA 5'-cap (guanine-N7-)-methyltransferase activity"/>
    <property type="evidence" value="ECO:0007669"/>
    <property type="project" value="InterPro"/>
</dbReference>
<comment type="caution">
    <text evidence="2">The sequence shown here is derived from an EMBL/GenBank/DDBJ whole genome shotgun (WGS) entry which is preliminary data.</text>
</comment>
<dbReference type="AlphaFoldDB" id="A0AAV1L467"/>
<gene>
    <name evidence="2" type="ORF">PARMNEM_LOCUS9416</name>
</gene>
<proteinExistence type="predicted"/>
<dbReference type="GO" id="GO:0005524">
    <property type="term" value="F:ATP binding"/>
    <property type="evidence" value="ECO:0007669"/>
    <property type="project" value="InterPro"/>
</dbReference>
<accession>A0AAV1L467</accession>
<evidence type="ECO:0000259" key="1">
    <source>
        <dbReference type="Pfam" id="PF00946"/>
    </source>
</evidence>
<organism evidence="2 3">
    <name type="scientific">Parnassius mnemosyne</name>
    <name type="common">clouded apollo</name>
    <dbReference type="NCBI Taxonomy" id="213953"/>
    <lineage>
        <taxon>Eukaryota</taxon>
        <taxon>Metazoa</taxon>
        <taxon>Ecdysozoa</taxon>
        <taxon>Arthropoda</taxon>
        <taxon>Hexapoda</taxon>
        <taxon>Insecta</taxon>
        <taxon>Pterygota</taxon>
        <taxon>Neoptera</taxon>
        <taxon>Endopterygota</taxon>
        <taxon>Lepidoptera</taxon>
        <taxon>Glossata</taxon>
        <taxon>Ditrysia</taxon>
        <taxon>Papilionoidea</taxon>
        <taxon>Papilionidae</taxon>
        <taxon>Parnassiinae</taxon>
        <taxon>Parnassini</taxon>
        <taxon>Parnassius</taxon>
        <taxon>Driopa</taxon>
    </lineage>
</organism>
<dbReference type="InterPro" id="IPR014023">
    <property type="entry name" value="Mononeg_RNA_pol_cat"/>
</dbReference>
<evidence type="ECO:0000313" key="2">
    <source>
        <dbReference type="EMBL" id="CAK1588827.1"/>
    </source>
</evidence>
<dbReference type="Proteomes" id="UP001314205">
    <property type="component" value="Unassembled WGS sequence"/>
</dbReference>